<sequence length="207" mass="22909">MAAHISSSRSQAIDKYESVDRYSDMKERSDAGLVVGKDEEIEREERTQEAGVLSGWGGPMGALCPPPPIPDACDDVEFVGDNPAGNFKSTVPYPSWAFLPGRVLLHSSFLRPFPALLLLHPLDPYAPHGRGLAASAPTSLSYSNDKKNKWEEINKTPMDQNRRKSIFEILTGIEQSDARDVILLAVLEIRLRLELHEGKTLLEKNGD</sequence>
<name>A0A2A6BEW3_PRIPA</name>
<protein>
    <submittedName>
        <fullName evidence="2">Uncharacterized protein</fullName>
    </submittedName>
</protein>
<proteinExistence type="predicted"/>
<organism evidence="2 3">
    <name type="scientific">Pristionchus pacificus</name>
    <name type="common">Parasitic nematode worm</name>
    <dbReference type="NCBI Taxonomy" id="54126"/>
    <lineage>
        <taxon>Eukaryota</taxon>
        <taxon>Metazoa</taxon>
        <taxon>Ecdysozoa</taxon>
        <taxon>Nematoda</taxon>
        <taxon>Chromadorea</taxon>
        <taxon>Rhabditida</taxon>
        <taxon>Rhabditina</taxon>
        <taxon>Diplogasteromorpha</taxon>
        <taxon>Diplogasteroidea</taxon>
        <taxon>Neodiplogasteridae</taxon>
        <taxon>Pristionchus</taxon>
    </lineage>
</organism>
<gene>
    <name evidence="2" type="primary">WBGene00282796</name>
</gene>
<keyword evidence="3" id="KW-1185">Reference proteome</keyword>
<feature type="compositionally biased region" description="Basic and acidic residues" evidence="1">
    <location>
        <begin position="12"/>
        <end position="48"/>
    </location>
</feature>
<accession>A0A2A6BEW3</accession>
<feature type="compositionally biased region" description="Polar residues" evidence="1">
    <location>
        <begin position="1"/>
        <end position="11"/>
    </location>
</feature>
<feature type="region of interest" description="Disordered" evidence="1">
    <location>
        <begin position="1"/>
        <end position="54"/>
    </location>
</feature>
<evidence type="ECO:0000256" key="1">
    <source>
        <dbReference type="SAM" id="MobiDB-lite"/>
    </source>
</evidence>
<dbReference type="Proteomes" id="UP000005239">
    <property type="component" value="Unassembled WGS sequence"/>
</dbReference>
<reference evidence="3" key="1">
    <citation type="journal article" date="2008" name="Nat. Genet.">
        <title>The Pristionchus pacificus genome provides a unique perspective on nematode lifestyle and parasitism.</title>
        <authorList>
            <person name="Dieterich C."/>
            <person name="Clifton S.W."/>
            <person name="Schuster L.N."/>
            <person name="Chinwalla A."/>
            <person name="Delehaunty K."/>
            <person name="Dinkelacker I."/>
            <person name="Fulton L."/>
            <person name="Fulton R."/>
            <person name="Godfrey J."/>
            <person name="Minx P."/>
            <person name="Mitreva M."/>
            <person name="Roeseler W."/>
            <person name="Tian H."/>
            <person name="Witte H."/>
            <person name="Yang S.P."/>
            <person name="Wilson R.K."/>
            <person name="Sommer R.J."/>
        </authorList>
    </citation>
    <scope>NUCLEOTIDE SEQUENCE [LARGE SCALE GENOMIC DNA]</scope>
    <source>
        <strain evidence="3">PS312</strain>
    </source>
</reference>
<evidence type="ECO:0000313" key="2">
    <source>
        <dbReference type="EnsemblMetazoa" id="PPA44427.1"/>
    </source>
</evidence>
<accession>A0A8R1V4T8</accession>
<dbReference type="EnsemblMetazoa" id="PPA44427.1">
    <property type="protein sequence ID" value="PPA44427.1"/>
    <property type="gene ID" value="WBGene00282796"/>
</dbReference>
<dbReference type="AlphaFoldDB" id="A0A2A6BEW3"/>
<reference evidence="2" key="2">
    <citation type="submission" date="2022-06" db="UniProtKB">
        <authorList>
            <consortium name="EnsemblMetazoa"/>
        </authorList>
    </citation>
    <scope>IDENTIFICATION</scope>
    <source>
        <strain evidence="2">PS312</strain>
    </source>
</reference>
<evidence type="ECO:0000313" key="3">
    <source>
        <dbReference type="Proteomes" id="UP000005239"/>
    </source>
</evidence>